<evidence type="ECO:0000313" key="4">
    <source>
        <dbReference type="RefSeq" id="XP_015268685.1"/>
    </source>
</evidence>
<name>A0ABM1K4P8_GEKJA</name>
<dbReference type="InterPro" id="IPR003006">
    <property type="entry name" value="Ig/MHC_CS"/>
</dbReference>
<dbReference type="Gene3D" id="2.60.40.10">
    <property type="entry name" value="Immunoglobulins"/>
    <property type="match status" value="1"/>
</dbReference>
<dbReference type="SMART" id="SM00407">
    <property type="entry name" value="IGc1"/>
    <property type="match status" value="1"/>
</dbReference>
<reference evidence="4" key="1">
    <citation type="submission" date="2025-08" db="UniProtKB">
        <authorList>
            <consortium name="RefSeq"/>
        </authorList>
    </citation>
    <scope>IDENTIFICATION</scope>
</reference>
<dbReference type="InterPro" id="IPR003597">
    <property type="entry name" value="Ig_C1-set"/>
</dbReference>
<evidence type="ECO:0000259" key="2">
    <source>
        <dbReference type="SMART" id="SM00407"/>
    </source>
</evidence>
<dbReference type="RefSeq" id="XP_015268685.1">
    <property type="nucleotide sequence ID" value="XM_015413199.1"/>
</dbReference>
<proteinExistence type="predicted"/>
<evidence type="ECO:0000256" key="1">
    <source>
        <dbReference type="ARBA" id="ARBA00023319"/>
    </source>
</evidence>
<dbReference type="InterPro" id="IPR036179">
    <property type="entry name" value="Ig-like_dom_sf"/>
</dbReference>
<dbReference type="Proteomes" id="UP000694871">
    <property type="component" value="Unplaced"/>
</dbReference>
<dbReference type="PANTHER" id="PTHR19944:SF62">
    <property type="entry name" value="BETA-2-MICROGLOBULIN"/>
    <property type="match status" value="1"/>
</dbReference>
<dbReference type="InterPro" id="IPR013783">
    <property type="entry name" value="Ig-like_fold"/>
</dbReference>
<dbReference type="InterPro" id="IPR050160">
    <property type="entry name" value="MHC/Immunoglobulin"/>
</dbReference>
<dbReference type="PANTHER" id="PTHR19944">
    <property type="entry name" value="MHC CLASS II-RELATED"/>
    <property type="match status" value="1"/>
</dbReference>
<dbReference type="PROSITE" id="PS00290">
    <property type="entry name" value="IG_MHC"/>
    <property type="match status" value="1"/>
</dbReference>
<protein>
    <submittedName>
        <fullName evidence="4">Beta-2-microglobulin-like</fullName>
    </submittedName>
</protein>
<keyword evidence="1" id="KW-0393">Immunoglobulin domain</keyword>
<dbReference type="Pfam" id="PF07654">
    <property type="entry name" value="C1-set"/>
    <property type="match status" value="1"/>
</dbReference>
<accession>A0ABM1K4P8</accession>
<organism evidence="3 4">
    <name type="scientific">Gekko japonicus</name>
    <name type="common">Schlegel's Japanese gecko</name>
    <dbReference type="NCBI Taxonomy" id="146911"/>
    <lineage>
        <taxon>Eukaryota</taxon>
        <taxon>Metazoa</taxon>
        <taxon>Chordata</taxon>
        <taxon>Craniata</taxon>
        <taxon>Vertebrata</taxon>
        <taxon>Euteleostomi</taxon>
        <taxon>Lepidosauria</taxon>
        <taxon>Squamata</taxon>
        <taxon>Bifurcata</taxon>
        <taxon>Gekkota</taxon>
        <taxon>Gekkonidae</taxon>
        <taxon>Gekkoninae</taxon>
        <taxon>Gekko</taxon>
    </lineage>
</organism>
<keyword evidence="3" id="KW-1185">Reference proteome</keyword>
<gene>
    <name evidence="4" type="primary">LOC107112125</name>
</gene>
<dbReference type="GeneID" id="107112125"/>
<feature type="domain" description="Immunoglobulin C1-set" evidence="2">
    <location>
        <begin position="46"/>
        <end position="115"/>
    </location>
</feature>
<sequence>WFHFVNGEGSRSVDGLGGGVGLHHSGGSHKSSTYNAGVYPLSSRDLQCLQCYADRFHPPKISIELLRISKPMESQKSDLSFHQDWAFHLLVYAHITIDGKTEYACKVEHETFRELQTHKLEWEF</sequence>
<evidence type="ECO:0000313" key="3">
    <source>
        <dbReference type="Proteomes" id="UP000694871"/>
    </source>
</evidence>
<feature type="non-terminal residue" evidence="4">
    <location>
        <position position="1"/>
    </location>
</feature>
<dbReference type="SUPFAM" id="SSF48726">
    <property type="entry name" value="Immunoglobulin"/>
    <property type="match status" value="1"/>
</dbReference>